<evidence type="ECO:0000256" key="6">
    <source>
        <dbReference type="SAM" id="MobiDB-lite"/>
    </source>
</evidence>
<keyword evidence="4" id="KW-0804">Transcription</keyword>
<feature type="compositionally biased region" description="Low complexity" evidence="6">
    <location>
        <begin position="9"/>
        <end position="26"/>
    </location>
</feature>
<dbReference type="GO" id="GO:0000978">
    <property type="term" value="F:RNA polymerase II cis-regulatory region sequence-specific DNA binding"/>
    <property type="evidence" value="ECO:0007669"/>
    <property type="project" value="TreeGrafter"/>
</dbReference>
<dbReference type="InterPro" id="IPR011598">
    <property type="entry name" value="bHLH_dom"/>
</dbReference>
<dbReference type="InterPro" id="IPR036638">
    <property type="entry name" value="HLH_DNA-bd_sf"/>
</dbReference>
<dbReference type="GO" id="GO:0005634">
    <property type="term" value="C:nucleus"/>
    <property type="evidence" value="ECO:0007669"/>
    <property type="project" value="UniProtKB-SubCell"/>
</dbReference>
<feature type="region of interest" description="Disordered" evidence="6">
    <location>
        <begin position="1"/>
        <end position="26"/>
    </location>
</feature>
<dbReference type="Proteomes" id="UP001374535">
    <property type="component" value="Chromosome 5"/>
</dbReference>
<feature type="region of interest" description="Disordered" evidence="6">
    <location>
        <begin position="336"/>
        <end position="360"/>
    </location>
</feature>
<evidence type="ECO:0000256" key="3">
    <source>
        <dbReference type="ARBA" id="ARBA00023125"/>
    </source>
</evidence>
<keyword evidence="2" id="KW-0805">Transcription regulation</keyword>
<feature type="region of interest" description="Disordered" evidence="6">
    <location>
        <begin position="180"/>
        <end position="212"/>
    </location>
</feature>
<name>A0AAQ3NLJ0_VIGMU</name>
<gene>
    <name evidence="8" type="ORF">V8G54_016631</name>
</gene>
<dbReference type="SMART" id="SM00353">
    <property type="entry name" value="HLH"/>
    <property type="match status" value="1"/>
</dbReference>
<dbReference type="PANTHER" id="PTHR16223">
    <property type="entry name" value="TRANSCRIPTION FACTOR BHLH83-RELATED"/>
    <property type="match status" value="1"/>
</dbReference>
<evidence type="ECO:0000313" key="9">
    <source>
        <dbReference type="Proteomes" id="UP001374535"/>
    </source>
</evidence>
<dbReference type="EMBL" id="CP144696">
    <property type="protein sequence ID" value="WVZ12101.1"/>
    <property type="molecule type" value="Genomic_DNA"/>
</dbReference>
<feature type="domain" description="BHLH" evidence="7">
    <location>
        <begin position="255"/>
        <end position="304"/>
    </location>
</feature>
<dbReference type="GO" id="GO:0046983">
    <property type="term" value="F:protein dimerization activity"/>
    <property type="evidence" value="ECO:0007669"/>
    <property type="project" value="InterPro"/>
</dbReference>
<keyword evidence="9" id="KW-1185">Reference proteome</keyword>
<evidence type="ECO:0000256" key="2">
    <source>
        <dbReference type="ARBA" id="ARBA00023015"/>
    </source>
</evidence>
<comment type="subcellular location">
    <subcellularLocation>
        <location evidence="1">Nucleus</location>
    </subcellularLocation>
</comment>
<dbReference type="InterPro" id="IPR045843">
    <property type="entry name" value="IND-like"/>
</dbReference>
<accession>A0AAQ3NLJ0</accession>
<reference evidence="8 9" key="1">
    <citation type="journal article" date="2023" name="Life. Sci Alliance">
        <title>Evolutionary insights into 3D genome organization and epigenetic landscape of Vigna mungo.</title>
        <authorList>
            <person name="Junaid A."/>
            <person name="Singh B."/>
            <person name="Bhatia S."/>
        </authorList>
    </citation>
    <scope>NUCLEOTIDE SEQUENCE [LARGE SCALE GENOMIC DNA]</scope>
    <source>
        <strain evidence="8">Urdbean</strain>
    </source>
</reference>
<evidence type="ECO:0000256" key="5">
    <source>
        <dbReference type="ARBA" id="ARBA00023242"/>
    </source>
</evidence>
<dbReference type="AlphaFoldDB" id="A0AAQ3NLJ0"/>
<evidence type="ECO:0000256" key="4">
    <source>
        <dbReference type="ARBA" id="ARBA00023163"/>
    </source>
</evidence>
<dbReference type="SUPFAM" id="SSF47459">
    <property type="entry name" value="HLH, helix-loop-helix DNA-binding domain"/>
    <property type="match status" value="1"/>
</dbReference>
<protein>
    <recommendedName>
        <fullName evidence="7">BHLH domain-containing protein</fullName>
    </recommendedName>
</protein>
<dbReference type="PROSITE" id="PS50888">
    <property type="entry name" value="BHLH"/>
    <property type="match status" value="1"/>
</dbReference>
<proteinExistence type="predicted"/>
<feature type="compositionally biased region" description="Low complexity" evidence="6">
    <location>
        <begin position="343"/>
        <end position="357"/>
    </location>
</feature>
<evidence type="ECO:0000259" key="7">
    <source>
        <dbReference type="PROSITE" id="PS50888"/>
    </source>
</evidence>
<dbReference type="GO" id="GO:0000981">
    <property type="term" value="F:DNA-binding transcription factor activity, RNA polymerase II-specific"/>
    <property type="evidence" value="ECO:0007669"/>
    <property type="project" value="TreeGrafter"/>
</dbReference>
<dbReference type="Gene3D" id="4.10.280.10">
    <property type="entry name" value="Helix-loop-helix DNA-binding domain"/>
    <property type="match status" value="1"/>
</dbReference>
<dbReference type="Pfam" id="PF00010">
    <property type="entry name" value="HLH"/>
    <property type="match status" value="1"/>
</dbReference>
<evidence type="ECO:0000313" key="8">
    <source>
        <dbReference type="EMBL" id="WVZ12101.1"/>
    </source>
</evidence>
<evidence type="ECO:0000256" key="1">
    <source>
        <dbReference type="ARBA" id="ARBA00004123"/>
    </source>
</evidence>
<sequence length="444" mass="47731">MQPCSREMQGANNNSVFNNGGNNQQQIHFDATSNEDFLKQMLSNLPSSSPWTLDPKHNPLWDPNSDETTPENNVVFPYDLEQANLASKFRNHQITDDKASALMLQHHHQLLLSSAAANSPLLQMPVSSLNDVVHASSFKSPAPNADPSSVQPLYNAFSASLQGAAQPSNQTHHFQLPQQGQSFGASAPATGGGGGSGQPKQRVRARRGQATDPHSIAERVRFSGFAKTCFDGDFMWPDRIVLIFDLLTFGSIGEEIWPLSYFCCSEAGERIAERMKALQELVPNANKTDKASMLDEIIDYVKFLQLQVKVLSMSRLGGAAAVAPLVADISSEGGADCVQPKRNNTNGNSNGNHASSNDTLTTTEQQVAKLMEEDMGSAMQYLQGKGLCLMPISLATAISKATCHTRNPFTNADGPSSPGISALTLHSSTLSNGLVKDTASVSKS</sequence>
<keyword evidence="5" id="KW-0539">Nucleus</keyword>
<organism evidence="8 9">
    <name type="scientific">Vigna mungo</name>
    <name type="common">Black gram</name>
    <name type="synonym">Phaseolus mungo</name>
    <dbReference type="NCBI Taxonomy" id="3915"/>
    <lineage>
        <taxon>Eukaryota</taxon>
        <taxon>Viridiplantae</taxon>
        <taxon>Streptophyta</taxon>
        <taxon>Embryophyta</taxon>
        <taxon>Tracheophyta</taxon>
        <taxon>Spermatophyta</taxon>
        <taxon>Magnoliopsida</taxon>
        <taxon>eudicotyledons</taxon>
        <taxon>Gunneridae</taxon>
        <taxon>Pentapetalae</taxon>
        <taxon>rosids</taxon>
        <taxon>fabids</taxon>
        <taxon>Fabales</taxon>
        <taxon>Fabaceae</taxon>
        <taxon>Papilionoideae</taxon>
        <taxon>50 kb inversion clade</taxon>
        <taxon>NPAAA clade</taxon>
        <taxon>indigoferoid/millettioid clade</taxon>
        <taxon>Phaseoleae</taxon>
        <taxon>Vigna</taxon>
    </lineage>
</organism>
<dbReference type="PANTHER" id="PTHR16223:SF327">
    <property type="entry name" value="TRANSCRIPTION FACTOR LRL1"/>
    <property type="match status" value="1"/>
</dbReference>
<keyword evidence="3" id="KW-0238">DNA-binding</keyword>